<dbReference type="AlphaFoldDB" id="F1T3H4"/>
<evidence type="ECO:0000313" key="8">
    <source>
        <dbReference type="Proteomes" id="UP000005947"/>
    </source>
</evidence>
<sequence>MPETLIIVGIIVVVLLIAVMMYNHIVQLNNRCDNAWQTIDTQLQRRNDLIPNLVETVKGYAAHESKTLENVIAARAAVNSAATPVEKMDASNTLTQTLGHLFAVAESYPDLKANANFQQLQSQLSDTEDKISYARMSFNDCVLMFNNAITTFPGVIFAGLFHFGKREGFAVTSESARDVPEVKF</sequence>
<reference evidence="7 8" key="1">
    <citation type="submission" date="2011-02" db="EMBL/GenBank/DDBJ databases">
        <authorList>
            <person name="Muzny D."/>
            <person name="Qin X."/>
            <person name="Buhay C."/>
            <person name="Dugan-Rocha S."/>
            <person name="Ding Y."/>
            <person name="Chen G."/>
            <person name="Hawes A."/>
            <person name="Holder M."/>
            <person name="Jhangiani S."/>
            <person name="Johnson A."/>
            <person name="Khan Z."/>
            <person name="Li Z."/>
            <person name="Liu W."/>
            <person name="Liu X."/>
            <person name="Perez L."/>
            <person name="Shen H."/>
            <person name="Wang Q."/>
            <person name="Watt J."/>
            <person name="Xi L."/>
            <person name="Xin Y."/>
            <person name="Zhou J."/>
            <person name="Deng J."/>
            <person name="Jiang H."/>
            <person name="Liu Y."/>
            <person name="Qu J."/>
            <person name="Song X.-Z."/>
            <person name="Zhang L."/>
            <person name="Villasana D."/>
            <person name="Johnson A."/>
            <person name="Liu J."/>
            <person name="Liyanage D."/>
            <person name="Lorensuhewa L."/>
            <person name="Robinson T."/>
            <person name="Song A."/>
            <person name="Song B.-B."/>
            <person name="Dinh H."/>
            <person name="Thornton R."/>
            <person name="Coyle M."/>
            <person name="Francisco L."/>
            <person name="Jackson L."/>
            <person name="Javaid M."/>
            <person name="Korchina V."/>
            <person name="Kovar C."/>
            <person name="Mata R."/>
            <person name="Mathew T."/>
            <person name="Ngo R."/>
            <person name="Nguyen L."/>
            <person name="Nguyen N."/>
            <person name="Okwuonu G."/>
            <person name="Ongeri F."/>
            <person name="Pham C."/>
            <person name="Simmons D."/>
            <person name="Wilczek-Boney K."/>
            <person name="Hale W."/>
            <person name="Jakkamsetti A."/>
            <person name="Pham P."/>
            <person name="Ruth R."/>
            <person name="San Lucas F."/>
            <person name="Warren J."/>
            <person name="Zhang J."/>
            <person name="Zhao Z."/>
            <person name="Zhou C."/>
            <person name="Zhu D."/>
            <person name="Lee S."/>
            <person name="Bess C."/>
            <person name="Blankenburg K."/>
            <person name="Forbes L."/>
            <person name="Fu Q."/>
            <person name="Gubbala S."/>
            <person name="Hirani K."/>
            <person name="Jayaseelan J.C."/>
            <person name="Lara F."/>
            <person name="Munidasa M."/>
            <person name="Palculict T."/>
            <person name="Patil S."/>
            <person name="Pu L.-L."/>
            <person name="Saada N."/>
            <person name="Tang L."/>
            <person name="Weissenberger G."/>
            <person name="Zhu Y."/>
            <person name="Hemphill L."/>
            <person name="Shang Y."/>
            <person name="Youmans B."/>
            <person name="Ayvaz T."/>
            <person name="Ross M."/>
            <person name="Santibanez J."/>
            <person name="Aqrawi P."/>
            <person name="Gross S."/>
            <person name="Joshi V."/>
            <person name="Fowler G."/>
            <person name="Nazareth L."/>
            <person name="Reid J."/>
            <person name="Worley K."/>
            <person name="Petrosino J."/>
            <person name="Highlander S."/>
            <person name="Gibbs R."/>
        </authorList>
    </citation>
    <scope>NUCLEOTIDE SEQUENCE [LARGE SCALE GENOMIC DNA]</scope>
    <source>
        <strain evidence="7 8">DSM 15829</strain>
    </source>
</reference>
<organism evidence="7 8">
    <name type="scientific">Fannyhessea vaginae DSM 15829</name>
    <dbReference type="NCBI Taxonomy" id="525256"/>
    <lineage>
        <taxon>Bacteria</taxon>
        <taxon>Bacillati</taxon>
        <taxon>Actinomycetota</taxon>
        <taxon>Coriobacteriia</taxon>
        <taxon>Coriobacteriales</taxon>
        <taxon>Atopobiaceae</taxon>
        <taxon>Fannyhessea</taxon>
    </lineage>
</organism>
<evidence type="ECO:0000256" key="5">
    <source>
        <dbReference type="ARBA" id="ARBA00023136"/>
    </source>
</evidence>
<feature type="transmembrane region" description="Helical" evidence="6">
    <location>
        <begin position="6"/>
        <end position="25"/>
    </location>
</feature>
<accession>F1T3H4</accession>
<evidence type="ECO:0000256" key="1">
    <source>
        <dbReference type="ARBA" id="ARBA00004167"/>
    </source>
</evidence>
<keyword evidence="3 6" id="KW-0812">Transmembrane</keyword>
<evidence type="ECO:0000256" key="4">
    <source>
        <dbReference type="ARBA" id="ARBA00022989"/>
    </source>
</evidence>
<keyword evidence="4 6" id="KW-1133">Transmembrane helix</keyword>
<dbReference type="GeneID" id="93210971"/>
<dbReference type="RefSeq" id="WP_006302326.1">
    <property type="nucleotide sequence ID" value="NZ_ACGK02000001.1"/>
</dbReference>
<evidence type="ECO:0000256" key="6">
    <source>
        <dbReference type="SAM" id="Phobius"/>
    </source>
</evidence>
<evidence type="ECO:0000256" key="2">
    <source>
        <dbReference type="ARBA" id="ARBA00008854"/>
    </source>
</evidence>
<dbReference type="OrthoDB" id="9804152at2"/>
<comment type="caution">
    <text evidence="7">The sequence shown here is derived from an EMBL/GenBank/DDBJ whole genome shotgun (WGS) entry which is preliminary data.</text>
</comment>
<evidence type="ECO:0000256" key="3">
    <source>
        <dbReference type="ARBA" id="ARBA00022692"/>
    </source>
</evidence>
<dbReference type="eggNOG" id="COG1704">
    <property type="taxonomic scope" value="Bacteria"/>
</dbReference>
<gene>
    <name evidence="7" type="ORF">HMPREF0091_10215</name>
</gene>
<evidence type="ECO:0000313" key="7">
    <source>
        <dbReference type="EMBL" id="EGF23268.1"/>
    </source>
</evidence>
<keyword evidence="8" id="KW-1185">Reference proteome</keyword>
<dbReference type="Gene3D" id="1.20.1440.20">
    <property type="entry name" value="LemA-like domain"/>
    <property type="match status" value="1"/>
</dbReference>
<dbReference type="EMBL" id="ACGK02000001">
    <property type="protein sequence ID" value="EGF23268.1"/>
    <property type="molecule type" value="Genomic_DNA"/>
</dbReference>
<protein>
    <submittedName>
        <fullName evidence="7">LemA family protein</fullName>
    </submittedName>
</protein>
<dbReference type="Proteomes" id="UP000005947">
    <property type="component" value="Unassembled WGS sequence"/>
</dbReference>
<dbReference type="Pfam" id="PF04011">
    <property type="entry name" value="LemA"/>
    <property type="match status" value="1"/>
</dbReference>
<dbReference type="SUPFAM" id="SSF140478">
    <property type="entry name" value="LemA-like"/>
    <property type="match status" value="1"/>
</dbReference>
<dbReference type="InterPro" id="IPR023353">
    <property type="entry name" value="LemA-like_dom_sf"/>
</dbReference>
<comment type="subcellular location">
    <subcellularLocation>
        <location evidence="1">Membrane</location>
        <topology evidence="1">Single-pass membrane protein</topology>
    </subcellularLocation>
</comment>
<dbReference type="GO" id="GO:0016020">
    <property type="term" value="C:membrane"/>
    <property type="evidence" value="ECO:0007669"/>
    <property type="project" value="UniProtKB-SubCell"/>
</dbReference>
<comment type="similarity">
    <text evidence="2">Belongs to the LemA family.</text>
</comment>
<keyword evidence="5 6" id="KW-0472">Membrane</keyword>
<dbReference type="InterPro" id="IPR007156">
    <property type="entry name" value="MamQ_LemA"/>
</dbReference>
<name>F1T3H4_9ACTN</name>
<dbReference type="PANTHER" id="PTHR34478">
    <property type="entry name" value="PROTEIN LEMA"/>
    <property type="match status" value="1"/>
</dbReference>
<proteinExistence type="inferred from homology"/>
<dbReference type="PANTHER" id="PTHR34478:SF2">
    <property type="entry name" value="MEMBRANE PROTEIN"/>
    <property type="match status" value="1"/>
</dbReference>